<dbReference type="InterPro" id="IPR000515">
    <property type="entry name" value="MetI-like"/>
</dbReference>
<feature type="domain" description="ABC transmembrane type-1" evidence="7">
    <location>
        <begin position="18"/>
        <end position="201"/>
    </location>
</feature>
<evidence type="ECO:0000256" key="6">
    <source>
        <dbReference type="RuleBase" id="RU363032"/>
    </source>
</evidence>
<evidence type="ECO:0000259" key="7">
    <source>
        <dbReference type="PROSITE" id="PS50928"/>
    </source>
</evidence>
<name>A0A6J4R1L2_9ACTN</name>
<evidence type="ECO:0000256" key="2">
    <source>
        <dbReference type="ARBA" id="ARBA00022448"/>
    </source>
</evidence>
<keyword evidence="4 6" id="KW-1133">Transmembrane helix</keyword>
<dbReference type="GO" id="GO:0055085">
    <property type="term" value="P:transmembrane transport"/>
    <property type="evidence" value="ECO:0007669"/>
    <property type="project" value="InterPro"/>
</dbReference>
<dbReference type="GO" id="GO:0031460">
    <property type="term" value="P:glycine betaine transport"/>
    <property type="evidence" value="ECO:0007669"/>
    <property type="project" value="TreeGrafter"/>
</dbReference>
<evidence type="ECO:0000256" key="3">
    <source>
        <dbReference type="ARBA" id="ARBA00022692"/>
    </source>
</evidence>
<comment type="subcellular location">
    <subcellularLocation>
        <location evidence="6">Cell membrane</location>
        <topology evidence="6">Multi-pass membrane protein</topology>
    </subcellularLocation>
    <subcellularLocation>
        <location evidence="1">Membrane</location>
        <topology evidence="1">Multi-pass membrane protein</topology>
    </subcellularLocation>
</comment>
<dbReference type="Gene3D" id="1.10.3720.10">
    <property type="entry name" value="MetI-like"/>
    <property type="match status" value="1"/>
</dbReference>
<sequence>MLYKILEVYARPDFPEKLRQHVLLSLVALLVAIAIAMPVALMIRNSRLGALIAINIGNIGRAVPSLAILALALPFFGIGFGSALVALTALAIPPILINASTGLREVDKGVIDAARGMGLSGGQILARIQLPIAAPVIFAGIRTSAVQTVASATLATFIGGGGLGDLIVEGYSRRGPEILLAGALAVAILAIITEIGFGVLERAFTPKGLKIAQKRRK</sequence>
<dbReference type="InterPro" id="IPR035906">
    <property type="entry name" value="MetI-like_sf"/>
</dbReference>
<accession>A0A6J4R1L2</accession>
<feature type="transmembrane region" description="Helical" evidence="6">
    <location>
        <begin position="178"/>
        <end position="200"/>
    </location>
</feature>
<dbReference type="AlphaFoldDB" id="A0A6J4R1L2"/>
<evidence type="ECO:0000256" key="1">
    <source>
        <dbReference type="ARBA" id="ARBA00004141"/>
    </source>
</evidence>
<keyword evidence="5 6" id="KW-0472">Membrane</keyword>
<dbReference type="InterPro" id="IPR051204">
    <property type="entry name" value="ABC_transp_perm/SBD"/>
</dbReference>
<dbReference type="PANTHER" id="PTHR30177:SF33">
    <property type="entry name" value="POSSIBLE OSMOPROTECTANT (GLYCINE BETAINE_CARNITINE_CHOLINE_L-PROLINE) TRANSPORT INTEGRAL MEMBRANE PROTEIN ABC TRANSPORTER PROZ"/>
    <property type="match status" value="1"/>
</dbReference>
<dbReference type="Pfam" id="PF00528">
    <property type="entry name" value="BPD_transp_1"/>
    <property type="match status" value="1"/>
</dbReference>
<dbReference type="EMBL" id="CADCVF010000054">
    <property type="protein sequence ID" value="CAA9461495.1"/>
    <property type="molecule type" value="Genomic_DNA"/>
</dbReference>
<organism evidence="8">
    <name type="scientific">uncultured Rubrobacteraceae bacterium</name>
    <dbReference type="NCBI Taxonomy" id="349277"/>
    <lineage>
        <taxon>Bacteria</taxon>
        <taxon>Bacillati</taxon>
        <taxon>Actinomycetota</taxon>
        <taxon>Rubrobacteria</taxon>
        <taxon>Rubrobacterales</taxon>
        <taxon>Rubrobacteraceae</taxon>
        <taxon>environmental samples</taxon>
    </lineage>
</organism>
<keyword evidence="2 6" id="KW-0813">Transport</keyword>
<reference evidence="8" key="1">
    <citation type="submission" date="2020-02" db="EMBL/GenBank/DDBJ databases">
        <authorList>
            <person name="Meier V. D."/>
        </authorList>
    </citation>
    <scope>NUCLEOTIDE SEQUENCE</scope>
    <source>
        <strain evidence="8">AVDCRST_MAG58</strain>
    </source>
</reference>
<dbReference type="PROSITE" id="PS50928">
    <property type="entry name" value="ABC_TM1"/>
    <property type="match status" value="1"/>
</dbReference>
<comment type="similarity">
    <text evidence="6">Belongs to the binding-protein-dependent transport system permease family.</text>
</comment>
<proteinExistence type="inferred from homology"/>
<gene>
    <name evidence="8" type="ORF">AVDCRST_MAG58-2685</name>
</gene>
<keyword evidence="3 6" id="KW-0812">Transmembrane</keyword>
<evidence type="ECO:0000256" key="5">
    <source>
        <dbReference type="ARBA" id="ARBA00023136"/>
    </source>
</evidence>
<feature type="transmembrane region" description="Helical" evidence="6">
    <location>
        <begin position="63"/>
        <end position="92"/>
    </location>
</feature>
<dbReference type="PANTHER" id="PTHR30177">
    <property type="entry name" value="GLYCINE BETAINE/L-PROLINE TRANSPORT SYSTEM PERMEASE PROTEIN PROW"/>
    <property type="match status" value="1"/>
</dbReference>
<dbReference type="SUPFAM" id="SSF161098">
    <property type="entry name" value="MetI-like"/>
    <property type="match status" value="1"/>
</dbReference>
<evidence type="ECO:0000256" key="4">
    <source>
        <dbReference type="ARBA" id="ARBA00022989"/>
    </source>
</evidence>
<dbReference type="CDD" id="cd06261">
    <property type="entry name" value="TM_PBP2"/>
    <property type="match status" value="1"/>
</dbReference>
<protein>
    <submittedName>
        <fullName evidence="8">ABC transporter, permease protein (Cluster 13, osmolytes)</fullName>
    </submittedName>
</protein>
<dbReference type="GO" id="GO:0005886">
    <property type="term" value="C:plasma membrane"/>
    <property type="evidence" value="ECO:0007669"/>
    <property type="project" value="UniProtKB-SubCell"/>
</dbReference>
<feature type="transmembrane region" description="Helical" evidence="6">
    <location>
        <begin position="22"/>
        <end position="43"/>
    </location>
</feature>
<evidence type="ECO:0000313" key="8">
    <source>
        <dbReference type="EMBL" id="CAA9461495.1"/>
    </source>
</evidence>